<dbReference type="EMBL" id="CYKH01000145">
    <property type="protein sequence ID" value="CUE73223.1"/>
    <property type="molecule type" value="Genomic_DNA"/>
</dbReference>
<dbReference type="PANTHER" id="PTHR28112">
    <property type="entry name" value="SRP-INDEPENDENT TARGETING PROTEIN 3"/>
    <property type="match status" value="1"/>
</dbReference>
<dbReference type="AlphaFoldDB" id="A0A0S4IMC9"/>
<keyword evidence="2" id="KW-0472">Membrane</keyword>
<evidence type="ECO:0000256" key="1">
    <source>
        <dbReference type="SAM" id="MobiDB-lite"/>
    </source>
</evidence>
<evidence type="ECO:0000256" key="2">
    <source>
        <dbReference type="SAM" id="Phobius"/>
    </source>
</evidence>
<dbReference type="GO" id="GO:0005739">
    <property type="term" value="C:mitochondrion"/>
    <property type="evidence" value="ECO:0007669"/>
    <property type="project" value="TreeGrafter"/>
</dbReference>
<gene>
    <name evidence="3" type="ORF">BSAL_54950</name>
</gene>
<dbReference type="OrthoDB" id="18139at2759"/>
<dbReference type="Proteomes" id="UP000051952">
    <property type="component" value="Unassembled WGS sequence"/>
</dbReference>
<protein>
    <submittedName>
        <fullName evidence="3">Transmembrane protein, putative</fullName>
    </submittedName>
</protein>
<sequence length="200" mass="22667">MPHVDVMGDSTFVGCSLRQNHVAMNTFLPMIMLLVNWTVDTNDPENQSIIFKIFVAVHALLVVALAYLATRILYGAKQEGTVVVPLQSYDPKDKGKTETVSVADYDTRKLRELCLQKILMPLGITLFIFSKWGTVLPLLFQCVNNPQAVYKHELFQIYILGKEPKFELARPWTEPNPMPDWLQKFTGGEDTAAAKDKKKH</sequence>
<dbReference type="Pfam" id="PF10032">
    <property type="entry name" value="Pho88"/>
    <property type="match status" value="1"/>
</dbReference>
<dbReference type="PANTHER" id="PTHR28112:SF1">
    <property type="entry name" value="SRP-INDEPENDENT TARGETING PROTEIN 3"/>
    <property type="match status" value="1"/>
</dbReference>
<feature type="transmembrane region" description="Helical" evidence="2">
    <location>
        <begin position="49"/>
        <end position="69"/>
    </location>
</feature>
<dbReference type="OMA" id="LFRIYAK"/>
<feature type="region of interest" description="Disordered" evidence="1">
    <location>
        <begin position="177"/>
        <end position="200"/>
    </location>
</feature>
<evidence type="ECO:0000313" key="3">
    <source>
        <dbReference type="EMBL" id="CUE73223.1"/>
    </source>
</evidence>
<keyword evidence="2" id="KW-1133">Transmembrane helix</keyword>
<keyword evidence="2 3" id="KW-0812">Transmembrane</keyword>
<reference evidence="4" key="1">
    <citation type="submission" date="2015-09" db="EMBL/GenBank/DDBJ databases">
        <authorList>
            <consortium name="Pathogen Informatics"/>
        </authorList>
    </citation>
    <scope>NUCLEOTIDE SEQUENCE [LARGE SCALE GENOMIC DNA]</scope>
    <source>
        <strain evidence="4">Lake Konstanz</strain>
    </source>
</reference>
<name>A0A0S4IMC9_BODSA</name>
<dbReference type="VEuPathDB" id="TriTrypDB:BSAL_54950"/>
<evidence type="ECO:0000313" key="4">
    <source>
        <dbReference type="Proteomes" id="UP000051952"/>
    </source>
</evidence>
<dbReference type="InterPro" id="IPR012098">
    <property type="entry name" value="SND3_fun"/>
</dbReference>
<keyword evidence="4" id="KW-1185">Reference proteome</keyword>
<accession>A0A0S4IMC9</accession>
<dbReference type="GO" id="GO:0005783">
    <property type="term" value="C:endoplasmic reticulum"/>
    <property type="evidence" value="ECO:0007669"/>
    <property type="project" value="InterPro"/>
</dbReference>
<feature type="transmembrane region" description="Helical" evidence="2">
    <location>
        <begin position="21"/>
        <end position="37"/>
    </location>
</feature>
<dbReference type="GO" id="GO:0045047">
    <property type="term" value="P:protein targeting to ER"/>
    <property type="evidence" value="ECO:0007669"/>
    <property type="project" value="InterPro"/>
</dbReference>
<feature type="transmembrane region" description="Helical" evidence="2">
    <location>
        <begin position="118"/>
        <end position="140"/>
    </location>
</feature>
<proteinExistence type="predicted"/>
<organism evidence="3 4">
    <name type="scientific">Bodo saltans</name>
    <name type="common">Flagellated protozoan</name>
    <dbReference type="NCBI Taxonomy" id="75058"/>
    <lineage>
        <taxon>Eukaryota</taxon>
        <taxon>Discoba</taxon>
        <taxon>Euglenozoa</taxon>
        <taxon>Kinetoplastea</taxon>
        <taxon>Metakinetoplastina</taxon>
        <taxon>Eubodonida</taxon>
        <taxon>Bodonidae</taxon>
        <taxon>Bodo</taxon>
    </lineage>
</organism>